<evidence type="ECO:0000256" key="4">
    <source>
        <dbReference type="ARBA" id="ARBA00023136"/>
    </source>
</evidence>
<protein>
    <recommendedName>
        <fullName evidence="8">UbiA prenyltransferase</fullName>
    </recommendedName>
</protein>
<keyword evidence="7" id="KW-1185">Reference proteome</keyword>
<evidence type="ECO:0000256" key="3">
    <source>
        <dbReference type="ARBA" id="ARBA00022989"/>
    </source>
</evidence>
<dbReference type="CDD" id="cd13965">
    <property type="entry name" value="PT_UbiA_3"/>
    <property type="match status" value="1"/>
</dbReference>
<evidence type="ECO:0008006" key="8">
    <source>
        <dbReference type="Google" id="ProtNLM"/>
    </source>
</evidence>
<accession>A0ABR4ABG7</accession>
<dbReference type="EMBL" id="JBEFKJ010000012">
    <property type="protein sequence ID" value="KAL2043214.1"/>
    <property type="molecule type" value="Genomic_DNA"/>
</dbReference>
<dbReference type="InterPro" id="IPR000537">
    <property type="entry name" value="UbiA_prenyltransferase"/>
</dbReference>
<evidence type="ECO:0000256" key="1">
    <source>
        <dbReference type="ARBA" id="ARBA00004141"/>
    </source>
</evidence>
<feature type="transmembrane region" description="Helical" evidence="5">
    <location>
        <begin position="268"/>
        <end position="288"/>
    </location>
</feature>
<comment type="caution">
    <text evidence="6">The sequence shown here is derived from an EMBL/GenBank/DDBJ whole genome shotgun (WGS) entry which is preliminary data.</text>
</comment>
<evidence type="ECO:0000313" key="6">
    <source>
        <dbReference type="EMBL" id="KAL2043214.1"/>
    </source>
</evidence>
<proteinExistence type="predicted"/>
<evidence type="ECO:0000256" key="2">
    <source>
        <dbReference type="ARBA" id="ARBA00022692"/>
    </source>
</evidence>
<reference evidence="6 7" key="1">
    <citation type="submission" date="2024-09" db="EMBL/GenBank/DDBJ databases">
        <title>Rethinking Asexuality: The Enigmatic Case of Functional Sexual Genes in Lepraria (Stereocaulaceae).</title>
        <authorList>
            <person name="Doellman M."/>
            <person name="Sun Y."/>
            <person name="Barcenas-Pena A."/>
            <person name="Lumbsch H.T."/>
            <person name="Grewe F."/>
        </authorList>
    </citation>
    <scope>NUCLEOTIDE SEQUENCE [LARGE SCALE GENOMIC DNA]</scope>
    <source>
        <strain evidence="6 7">Mercado 3170</strain>
    </source>
</reference>
<comment type="subcellular location">
    <subcellularLocation>
        <location evidence="1">Membrane</location>
        <topology evidence="1">Multi-pass membrane protein</topology>
    </subcellularLocation>
</comment>
<feature type="transmembrane region" description="Helical" evidence="5">
    <location>
        <begin position="70"/>
        <end position="88"/>
    </location>
</feature>
<keyword evidence="2 5" id="KW-0812">Transmembrane</keyword>
<dbReference type="InterPro" id="IPR050475">
    <property type="entry name" value="Prenyltransferase_related"/>
</dbReference>
<keyword evidence="4 5" id="KW-0472">Membrane</keyword>
<gene>
    <name evidence="6" type="ORF">N7G274_004274</name>
</gene>
<feature type="transmembrane region" description="Helical" evidence="5">
    <location>
        <begin position="94"/>
        <end position="116"/>
    </location>
</feature>
<organism evidence="6 7">
    <name type="scientific">Stereocaulon virgatum</name>
    <dbReference type="NCBI Taxonomy" id="373712"/>
    <lineage>
        <taxon>Eukaryota</taxon>
        <taxon>Fungi</taxon>
        <taxon>Dikarya</taxon>
        <taxon>Ascomycota</taxon>
        <taxon>Pezizomycotina</taxon>
        <taxon>Lecanoromycetes</taxon>
        <taxon>OSLEUM clade</taxon>
        <taxon>Lecanoromycetidae</taxon>
        <taxon>Lecanorales</taxon>
        <taxon>Lecanorineae</taxon>
        <taxon>Stereocaulaceae</taxon>
        <taxon>Stereocaulon</taxon>
    </lineage>
</organism>
<feature type="transmembrane region" description="Helical" evidence="5">
    <location>
        <begin position="151"/>
        <end position="183"/>
    </location>
</feature>
<dbReference type="Proteomes" id="UP001590950">
    <property type="component" value="Unassembled WGS sequence"/>
</dbReference>
<sequence>MRASKLPRHLIFSDPSMEAMTDEKVLRPKGDSAPEGAADHKNLIATSCNRAISHLETLWLFTRSDLKSMIYPNLVFGLASAMSGPAMITNPSPSLVSILPNVPYVAIWLWLNLLLFNLANQRLSSSIAEDRVNKSWRPLPSKRISPEQTRVLLLVVVPTVIIGSLYLGALVEVLLLVALTWMYNDLGGGDGDFLIRNMINALGMSCYSSGAIAMTCGNECQLTLQGYQWIALLGVIIMTTLQVQDMGDQEGDAIRERHTLPLVHGDSVARWVIAIAVMGWSMGAPAFWNVAVQAYMAPVVLGGTLTFRTLMLRNVAADKGTWRIWPLWMMSLYLLPLWL</sequence>
<feature type="transmembrane region" description="Helical" evidence="5">
    <location>
        <begin position="227"/>
        <end position="247"/>
    </location>
</feature>
<keyword evidence="3 5" id="KW-1133">Transmembrane helix</keyword>
<name>A0ABR4ABG7_9LECA</name>
<dbReference type="PANTHER" id="PTHR42723:SF1">
    <property type="entry name" value="CHLOROPHYLL SYNTHASE, CHLOROPLASTIC"/>
    <property type="match status" value="1"/>
</dbReference>
<evidence type="ECO:0000313" key="7">
    <source>
        <dbReference type="Proteomes" id="UP001590950"/>
    </source>
</evidence>
<dbReference type="Pfam" id="PF01040">
    <property type="entry name" value="UbiA"/>
    <property type="match status" value="1"/>
</dbReference>
<evidence type="ECO:0000256" key="5">
    <source>
        <dbReference type="SAM" id="Phobius"/>
    </source>
</evidence>
<dbReference type="PANTHER" id="PTHR42723">
    <property type="entry name" value="CHLOROPHYLL SYNTHASE"/>
    <property type="match status" value="1"/>
</dbReference>